<organism evidence="3 4">
    <name type="scientific">Haloflavibacter putidus</name>
    <dbReference type="NCBI Taxonomy" id="2576776"/>
    <lineage>
        <taxon>Bacteria</taxon>
        <taxon>Pseudomonadati</taxon>
        <taxon>Bacteroidota</taxon>
        <taxon>Flavobacteriia</taxon>
        <taxon>Flavobacteriales</taxon>
        <taxon>Flavobacteriaceae</taxon>
        <taxon>Haloflavibacter</taxon>
    </lineage>
</organism>
<dbReference type="InterPro" id="IPR029442">
    <property type="entry name" value="GyrI-like"/>
</dbReference>
<keyword evidence="1" id="KW-1133">Transmembrane helix</keyword>
<feature type="domain" description="AraC effector-binding" evidence="2">
    <location>
        <begin position="208"/>
        <end position="345"/>
    </location>
</feature>
<dbReference type="Pfam" id="PF06445">
    <property type="entry name" value="GyrI-like"/>
    <property type="match status" value="1"/>
</dbReference>
<keyword evidence="1" id="KW-0472">Membrane</keyword>
<gene>
    <name evidence="3" type="ORF">FKR84_07845</name>
</gene>
<evidence type="ECO:0000313" key="3">
    <source>
        <dbReference type="EMBL" id="TQD38884.1"/>
    </source>
</evidence>
<dbReference type="InterPro" id="IPR023393">
    <property type="entry name" value="START-like_dom_sf"/>
</dbReference>
<feature type="transmembrane region" description="Helical" evidence="1">
    <location>
        <begin position="6"/>
        <end position="25"/>
    </location>
</feature>
<dbReference type="InterPro" id="IPR010499">
    <property type="entry name" value="AraC_E-bd"/>
</dbReference>
<dbReference type="OrthoDB" id="9807923at2"/>
<reference evidence="3 4" key="1">
    <citation type="submission" date="2019-06" db="EMBL/GenBank/DDBJ databases">
        <title>Flavibacter putida gen. nov., sp. nov., a novel marine bacterium of the family Flavobacteriaceae isolated from coastal seawater.</title>
        <authorList>
            <person name="Feng X."/>
        </authorList>
    </citation>
    <scope>NUCLEOTIDE SEQUENCE [LARGE SCALE GENOMIC DNA]</scope>
    <source>
        <strain evidence="3 4">PLHSN227</strain>
    </source>
</reference>
<dbReference type="RefSeq" id="WP_141421742.1">
    <property type="nucleotide sequence ID" value="NZ_VIAR01000006.1"/>
</dbReference>
<dbReference type="Gene3D" id="3.30.530.20">
    <property type="match status" value="1"/>
</dbReference>
<comment type="caution">
    <text evidence="3">The sequence shown here is derived from an EMBL/GenBank/DDBJ whole genome shotgun (WGS) entry which is preliminary data.</text>
</comment>
<protein>
    <submittedName>
        <fullName evidence="3">AraC family transcriptional regulator</fullName>
    </submittedName>
</protein>
<proteinExistence type="predicted"/>
<dbReference type="AlphaFoldDB" id="A0A507ZRH5"/>
<evidence type="ECO:0000313" key="4">
    <source>
        <dbReference type="Proteomes" id="UP000317169"/>
    </source>
</evidence>
<keyword evidence="1" id="KW-0812">Transmembrane</keyword>
<dbReference type="InterPro" id="IPR011256">
    <property type="entry name" value="Reg_factor_effector_dom_sf"/>
</dbReference>
<name>A0A507ZRH5_9FLAO</name>
<dbReference type="EMBL" id="VIAR01000006">
    <property type="protein sequence ID" value="TQD38884.1"/>
    <property type="molecule type" value="Genomic_DNA"/>
</dbReference>
<keyword evidence="4" id="KW-1185">Reference proteome</keyword>
<dbReference type="SMART" id="SM00871">
    <property type="entry name" value="AraC_E_bind"/>
    <property type="match status" value="1"/>
</dbReference>
<dbReference type="SUPFAM" id="SSF55961">
    <property type="entry name" value="Bet v1-like"/>
    <property type="match status" value="1"/>
</dbReference>
<dbReference type="Proteomes" id="UP000317169">
    <property type="component" value="Unassembled WGS sequence"/>
</dbReference>
<evidence type="ECO:0000256" key="1">
    <source>
        <dbReference type="SAM" id="Phobius"/>
    </source>
</evidence>
<sequence length="360" mass="40524">MKIFKYVFFLLLILIIGGSIYIATLEGNYRIEKQKTIAAPPEMVFNQINQLQNWEDWAVWLENKSEVGITYEEITKGQDAKMSWTGTSHLDGSLQNTAVYPTDSLTQKLAVNNSSAPNNNIINWKVEASATGTNLQYTISGERGFTEKAMQLLQDSTFSQKLEVAFTQSLDKLEKQVQEKMAVYSINVDGVTQHSGGFYMYLTTAARNKPEVLRKKMLEMYPQVSSFMEENNIQKNGSPFLLYNEINKNSGTVIISACIPTSNKVVTPVDSDVLNGFMESKKVLKTTLKGNYKNMEEAWQTAENYIKNNSLQKLNNAQSFVVFVSDSRTEVNPANWVTEIYIPVKEIATETASSTELLSL</sequence>
<dbReference type="Gene3D" id="3.20.80.10">
    <property type="entry name" value="Regulatory factor, effector binding domain"/>
    <property type="match status" value="1"/>
</dbReference>
<dbReference type="SUPFAM" id="SSF55136">
    <property type="entry name" value="Probable bacterial effector-binding domain"/>
    <property type="match status" value="1"/>
</dbReference>
<evidence type="ECO:0000259" key="2">
    <source>
        <dbReference type="SMART" id="SM00871"/>
    </source>
</evidence>
<accession>A0A507ZRH5</accession>